<gene>
    <name evidence="1" type="ORF">TZ96_00332</name>
</gene>
<dbReference type="InterPro" id="IPR023214">
    <property type="entry name" value="HAD_sf"/>
</dbReference>
<evidence type="ECO:0000313" key="1">
    <source>
        <dbReference type="EMBL" id="KJU95574.1"/>
    </source>
</evidence>
<dbReference type="PATRIC" id="fig|28037.218.peg.328"/>
<dbReference type="EC" id="3.1.3.-" evidence="1"/>
<comment type="caution">
    <text evidence="1">The sequence shown here is derived from an EMBL/GenBank/DDBJ whole genome shotgun (WGS) entry which is preliminary data.</text>
</comment>
<evidence type="ECO:0000313" key="2">
    <source>
        <dbReference type="Proteomes" id="UP000033405"/>
    </source>
</evidence>
<reference evidence="1 2" key="1">
    <citation type="submission" date="2015-02" db="EMBL/GenBank/DDBJ databases">
        <title>Evolution of amylase-binding proteins of oral streptococcal species.</title>
        <authorList>
            <person name="Haase E.M."/>
        </authorList>
    </citation>
    <scope>NUCLEOTIDE SEQUENCE [LARGE SCALE GENOMIC DNA]</scope>
    <source>
        <strain evidence="1 2">UC6950A</strain>
    </source>
</reference>
<keyword evidence="1" id="KW-0378">Hydrolase</keyword>
<proteinExistence type="predicted"/>
<dbReference type="Gene3D" id="3.40.50.1000">
    <property type="entry name" value="HAD superfamily/HAD-like"/>
    <property type="match status" value="1"/>
</dbReference>
<organism evidence="1 2">
    <name type="scientific">Streptococcus infantis</name>
    <dbReference type="NCBI Taxonomy" id="68892"/>
    <lineage>
        <taxon>Bacteria</taxon>
        <taxon>Bacillati</taxon>
        <taxon>Bacillota</taxon>
        <taxon>Bacilli</taxon>
        <taxon>Lactobacillales</taxon>
        <taxon>Streptococcaceae</taxon>
        <taxon>Streptococcus</taxon>
    </lineage>
</organism>
<protein>
    <submittedName>
        <fullName evidence="1">Putative phosphatase</fullName>
        <ecNumber evidence="1">3.1.3.-</ecNumber>
    </submittedName>
</protein>
<dbReference type="EMBL" id="JYOV01000003">
    <property type="protein sequence ID" value="KJU95574.1"/>
    <property type="molecule type" value="Genomic_DNA"/>
</dbReference>
<dbReference type="InterPro" id="IPR036412">
    <property type="entry name" value="HAD-like_sf"/>
</dbReference>
<dbReference type="AlphaFoldDB" id="A0A0F3HMU3"/>
<dbReference type="Proteomes" id="UP000033405">
    <property type="component" value="Unassembled WGS sequence"/>
</dbReference>
<dbReference type="Pfam" id="PF08282">
    <property type="entry name" value="Hydrolase_3"/>
    <property type="match status" value="1"/>
</dbReference>
<dbReference type="SUPFAM" id="SSF56784">
    <property type="entry name" value="HAD-like"/>
    <property type="match status" value="1"/>
</dbReference>
<dbReference type="GO" id="GO:0016787">
    <property type="term" value="F:hydrolase activity"/>
    <property type="evidence" value="ECO:0007669"/>
    <property type="project" value="UniProtKB-KW"/>
</dbReference>
<sequence>MLKKTGIGVAMGNAPQELKDGVAFVTKTNNENGARQAVETYVRI</sequence>
<dbReference type="RefSeq" id="WP_241768466.1">
    <property type="nucleotide sequence ID" value="NZ_JYOV01000003.1"/>
</dbReference>
<accession>A0A0F3HMU3</accession>
<name>A0A0F3HMU3_9STRE</name>